<dbReference type="Proteomes" id="UP000188184">
    <property type="component" value="Plasmid unnamed1"/>
</dbReference>
<dbReference type="EMBL" id="CP019641">
    <property type="protein sequence ID" value="AQQ55366.1"/>
    <property type="molecule type" value="Genomic_DNA"/>
</dbReference>
<accession>A0A1Q2L4L7</accession>
<gene>
    <name evidence="1" type="ORF">B0X71_19535</name>
</gene>
<proteinExistence type="predicted"/>
<evidence type="ECO:0000313" key="1">
    <source>
        <dbReference type="EMBL" id="AQQ55366.1"/>
    </source>
</evidence>
<sequence>MAVIMGCRTDEQAWNELPFQTEEALSEYVNGRVDTLPVGMGVHLFFNDGLLTPMEDLPFNLDLHFKWGETGVYGNIAAAAQDEEGRIQPLTEEQVKFIQASSILVPECRLFRTALVGGAS</sequence>
<keyword evidence="2" id="KW-1185">Reference proteome</keyword>
<dbReference type="RefSeq" id="WP_077591225.1">
    <property type="nucleotide sequence ID" value="NZ_CP019641.1"/>
</dbReference>
<reference evidence="1 2" key="1">
    <citation type="submission" date="2017-02" db="EMBL/GenBank/DDBJ databases">
        <title>The complete genomic sequence of a novel cold adapted crude oil-degrading bacterium Planococcus qaidamina Y42.</title>
        <authorList>
            <person name="Yang R."/>
        </authorList>
    </citation>
    <scope>NUCLEOTIDE SEQUENCE [LARGE SCALE GENOMIC DNA]</scope>
    <source>
        <strain evidence="1 2">Y42</strain>
        <plasmid evidence="1 2">unnamed1</plasmid>
    </source>
</reference>
<organism evidence="1 2">
    <name type="scientific">Planococcus lenghuensis</name>
    <dbReference type="NCBI Taxonomy" id="2213202"/>
    <lineage>
        <taxon>Bacteria</taxon>
        <taxon>Bacillati</taxon>
        <taxon>Bacillota</taxon>
        <taxon>Bacilli</taxon>
        <taxon>Bacillales</taxon>
        <taxon>Caryophanaceae</taxon>
        <taxon>Planococcus</taxon>
    </lineage>
</organism>
<name>A0A1Q2L4L7_9BACL</name>
<protein>
    <submittedName>
        <fullName evidence="1">Uncharacterized protein</fullName>
    </submittedName>
</protein>
<keyword evidence="1" id="KW-0614">Plasmid</keyword>
<geneLocation type="plasmid" evidence="1 2">
    <name>unnamed1</name>
</geneLocation>
<evidence type="ECO:0000313" key="2">
    <source>
        <dbReference type="Proteomes" id="UP000188184"/>
    </source>
</evidence>
<dbReference type="KEGG" id="pmar:B0X71_19535"/>
<dbReference type="AlphaFoldDB" id="A0A1Q2L4L7"/>